<gene>
    <name evidence="1" type="ORF">FSB_LOCUS28025</name>
</gene>
<evidence type="ECO:0000313" key="1">
    <source>
        <dbReference type="EMBL" id="SPD00143.1"/>
    </source>
</evidence>
<dbReference type="EMBL" id="OIVN01002050">
    <property type="protein sequence ID" value="SPD00143.1"/>
    <property type="molecule type" value="Genomic_DNA"/>
</dbReference>
<reference evidence="1" key="1">
    <citation type="submission" date="2018-02" db="EMBL/GenBank/DDBJ databases">
        <authorList>
            <person name="Cohen D.B."/>
            <person name="Kent A.D."/>
        </authorList>
    </citation>
    <scope>NUCLEOTIDE SEQUENCE</scope>
</reference>
<accession>A0A2N9GKS1</accession>
<name>A0A2N9GKS1_FAGSY</name>
<organism evidence="1">
    <name type="scientific">Fagus sylvatica</name>
    <name type="common">Beechnut</name>
    <dbReference type="NCBI Taxonomy" id="28930"/>
    <lineage>
        <taxon>Eukaryota</taxon>
        <taxon>Viridiplantae</taxon>
        <taxon>Streptophyta</taxon>
        <taxon>Embryophyta</taxon>
        <taxon>Tracheophyta</taxon>
        <taxon>Spermatophyta</taxon>
        <taxon>Magnoliopsida</taxon>
        <taxon>eudicotyledons</taxon>
        <taxon>Gunneridae</taxon>
        <taxon>Pentapetalae</taxon>
        <taxon>rosids</taxon>
        <taxon>fabids</taxon>
        <taxon>Fagales</taxon>
        <taxon>Fagaceae</taxon>
        <taxon>Fagus</taxon>
    </lineage>
</organism>
<protein>
    <submittedName>
        <fullName evidence="1">Uncharacterized protein</fullName>
    </submittedName>
</protein>
<dbReference type="AlphaFoldDB" id="A0A2N9GKS1"/>
<proteinExistence type="predicted"/>
<sequence length="168" mass="18279">MKGDFTSLWWTTCRVNKISDTPIVMKEEVAAKVVEEIVAKAASDATAEIAVKTDAVAVEIAYGVAAEATNDVEFNESESFDGAPRSVFPFLPQDKSIQRKRCLEAQETPIDVVIPLHKSTCQGINVNDACVAEETPVFEITPATDMSSIGTEMSAMEEFPTADQTLMR</sequence>